<gene>
    <name evidence="3" type="ORF">H9935_13865</name>
</gene>
<evidence type="ECO:0000313" key="3">
    <source>
        <dbReference type="EMBL" id="HJC11859.1"/>
    </source>
</evidence>
<dbReference type="GO" id="GO:0008641">
    <property type="term" value="F:ubiquitin-like modifier activating enzyme activity"/>
    <property type="evidence" value="ECO:0007669"/>
    <property type="project" value="InterPro"/>
</dbReference>
<keyword evidence="1" id="KW-1133">Transmembrane helix</keyword>
<organism evidence="3 4">
    <name type="scientific">Candidatus Blautia merdigallinarum</name>
    <dbReference type="NCBI Taxonomy" id="2838495"/>
    <lineage>
        <taxon>Bacteria</taxon>
        <taxon>Bacillati</taxon>
        <taxon>Bacillota</taxon>
        <taxon>Clostridia</taxon>
        <taxon>Lachnospirales</taxon>
        <taxon>Lachnospiraceae</taxon>
        <taxon>Blautia</taxon>
    </lineage>
</organism>
<sequence length="250" mass="27203">MYERQILLPEIGEEGQKRIKRSRVTVIGAGGLGTPAALYLWYAGVGKLRVIDGDRVSLSNLNRQLLYEKEDLGKAKSQSFVRRLLNLRKDGEQEAEGLEVFFTEENGAELLEGSQVVIDCVDNQKSRLAVNKICISMGIPLVEGGIHGFYGYLMTIGKNSACLGCLGYEKEEKTGSVPALGAAAGVIGSLQAMEALKLITGAGKPLYNRLLSYDGLEGEFDTVPVFPAQDCPFHKVQPESISREAGKLYD</sequence>
<reference evidence="3" key="1">
    <citation type="journal article" date="2021" name="PeerJ">
        <title>Extensive microbial diversity within the chicken gut microbiome revealed by metagenomics and culture.</title>
        <authorList>
            <person name="Gilroy R."/>
            <person name="Ravi A."/>
            <person name="Getino M."/>
            <person name="Pursley I."/>
            <person name="Horton D.L."/>
            <person name="Alikhan N.F."/>
            <person name="Baker D."/>
            <person name="Gharbi K."/>
            <person name="Hall N."/>
            <person name="Watson M."/>
            <person name="Adriaenssens E.M."/>
            <person name="Foster-Nyarko E."/>
            <person name="Jarju S."/>
            <person name="Secka A."/>
            <person name="Antonio M."/>
            <person name="Oren A."/>
            <person name="Chaudhuri R.R."/>
            <person name="La Ragione R."/>
            <person name="Hildebrand F."/>
            <person name="Pallen M.J."/>
        </authorList>
    </citation>
    <scope>NUCLEOTIDE SEQUENCE</scope>
    <source>
        <strain evidence="3">ChiSxjej6B18-287</strain>
    </source>
</reference>
<reference evidence="3" key="2">
    <citation type="submission" date="2021-04" db="EMBL/GenBank/DDBJ databases">
        <authorList>
            <person name="Gilroy R."/>
        </authorList>
    </citation>
    <scope>NUCLEOTIDE SEQUENCE</scope>
    <source>
        <strain evidence="3">ChiSxjej6B18-287</strain>
    </source>
</reference>
<dbReference type="GO" id="GO:0004792">
    <property type="term" value="F:thiosulfate-cyanide sulfurtransferase activity"/>
    <property type="evidence" value="ECO:0007669"/>
    <property type="project" value="TreeGrafter"/>
</dbReference>
<dbReference type="PANTHER" id="PTHR10953">
    <property type="entry name" value="UBIQUITIN-ACTIVATING ENZYME E1"/>
    <property type="match status" value="1"/>
</dbReference>
<feature type="domain" description="THIF-type NAD/FAD binding fold" evidence="2">
    <location>
        <begin position="2"/>
        <end position="231"/>
    </location>
</feature>
<dbReference type="SUPFAM" id="SSF69572">
    <property type="entry name" value="Activating enzymes of the ubiquitin-like proteins"/>
    <property type="match status" value="1"/>
</dbReference>
<dbReference type="Proteomes" id="UP000823893">
    <property type="component" value="Unassembled WGS sequence"/>
</dbReference>
<proteinExistence type="predicted"/>
<dbReference type="Pfam" id="PF00899">
    <property type="entry name" value="ThiF"/>
    <property type="match status" value="1"/>
</dbReference>
<dbReference type="PANTHER" id="PTHR10953:SF102">
    <property type="entry name" value="ADENYLYLTRANSFERASE AND SULFURTRANSFERASE MOCS3"/>
    <property type="match status" value="1"/>
</dbReference>
<evidence type="ECO:0000313" key="4">
    <source>
        <dbReference type="Proteomes" id="UP000823893"/>
    </source>
</evidence>
<evidence type="ECO:0000259" key="2">
    <source>
        <dbReference type="Pfam" id="PF00899"/>
    </source>
</evidence>
<dbReference type="GO" id="GO:0005737">
    <property type="term" value="C:cytoplasm"/>
    <property type="evidence" value="ECO:0007669"/>
    <property type="project" value="TreeGrafter"/>
</dbReference>
<dbReference type="InterPro" id="IPR045886">
    <property type="entry name" value="ThiF/MoeB/HesA"/>
</dbReference>
<accession>A0A9D2N907</accession>
<evidence type="ECO:0000256" key="1">
    <source>
        <dbReference type="SAM" id="Phobius"/>
    </source>
</evidence>
<feature type="transmembrane region" description="Helical" evidence="1">
    <location>
        <begin position="24"/>
        <end position="42"/>
    </location>
</feature>
<comment type="caution">
    <text evidence="3">The sequence shown here is derived from an EMBL/GenBank/DDBJ whole genome shotgun (WGS) entry which is preliminary data.</text>
</comment>
<protein>
    <submittedName>
        <fullName evidence="3">HesA/MoeB/ThiF family protein</fullName>
    </submittedName>
</protein>
<dbReference type="AlphaFoldDB" id="A0A9D2N907"/>
<dbReference type="Gene3D" id="3.40.50.720">
    <property type="entry name" value="NAD(P)-binding Rossmann-like Domain"/>
    <property type="match status" value="1"/>
</dbReference>
<name>A0A9D2N907_9FIRM</name>
<dbReference type="InterPro" id="IPR035985">
    <property type="entry name" value="Ubiquitin-activating_enz"/>
</dbReference>
<dbReference type="GO" id="GO:0016779">
    <property type="term" value="F:nucleotidyltransferase activity"/>
    <property type="evidence" value="ECO:0007669"/>
    <property type="project" value="TreeGrafter"/>
</dbReference>
<dbReference type="InterPro" id="IPR000594">
    <property type="entry name" value="ThiF_NAD_FAD-bd"/>
</dbReference>
<dbReference type="CDD" id="cd00757">
    <property type="entry name" value="ThiF_MoeB_HesA_family"/>
    <property type="match status" value="1"/>
</dbReference>
<keyword evidence="1" id="KW-0472">Membrane</keyword>
<keyword evidence="1" id="KW-0812">Transmembrane</keyword>
<dbReference type="EMBL" id="DWWV01000190">
    <property type="protein sequence ID" value="HJC11859.1"/>
    <property type="molecule type" value="Genomic_DNA"/>
</dbReference>